<proteinExistence type="predicted"/>
<accession>A0A0D3I6M0</accession>
<dbReference type="PaxDb" id="2903-EOD06905"/>
<dbReference type="Proteomes" id="UP000013827">
    <property type="component" value="Unassembled WGS sequence"/>
</dbReference>
<protein>
    <submittedName>
        <fullName evidence="1">Uncharacterized protein</fullName>
    </submittedName>
</protein>
<reference evidence="2" key="1">
    <citation type="journal article" date="2013" name="Nature">
        <title>Pan genome of the phytoplankton Emiliania underpins its global distribution.</title>
        <authorList>
            <person name="Read B.A."/>
            <person name="Kegel J."/>
            <person name="Klute M.J."/>
            <person name="Kuo A."/>
            <person name="Lefebvre S.C."/>
            <person name="Maumus F."/>
            <person name="Mayer C."/>
            <person name="Miller J."/>
            <person name="Monier A."/>
            <person name="Salamov A."/>
            <person name="Young J."/>
            <person name="Aguilar M."/>
            <person name="Claverie J.M."/>
            <person name="Frickenhaus S."/>
            <person name="Gonzalez K."/>
            <person name="Herman E.K."/>
            <person name="Lin Y.C."/>
            <person name="Napier J."/>
            <person name="Ogata H."/>
            <person name="Sarno A.F."/>
            <person name="Shmutz J."/>
            <person name="Schroeder D."/>
            <person name="de Vargas C."/>
            <person name="Verret F."/>
            <person name="von Dassow P."/>
            <person name="Valentin K."/>
            <person name="Van de Peer Y."/>
            <person name="Wheeler G."/>
            <person name="Dacks J.B."/>
            <person name="Delwiche C.F."/>
            <person name="Dyhrman S.T."/>
            <person name="Glockner G."/>
            <person name="John U."/>
            <person name="Richards T."/>
            <person name="Worden A.Z."/>
            <person name="Zhang X."/>
            <person name="Grigoriev I.V."/>
            <person name="Allen A.E."/>
            <person name="Bidle K."/>
            <person name="Borodovsky M."/>
            <person name="Bowler C."/>
            <person name="Brownlee C."/>
            <person name="Cock J.M."/>
            <person name="Elias M."/>
            <person name="Gladyshev V.N."/>
            <person name="Groth M."/>
            <person name="Guda C."/>
            <person name="Hadaegh A."/>
            <person name="Iglesias-Rodriguez M.D."/>
            <person name="Jenkins J."/>
            <person name="Jones B.M."/>
            <person name="Lawson T."/>
            <person name="Leese F."/>
            <person name="Lindquist E."/>
            <person name="Lobanov A."/>
            <person name="Lomsadze A."/>
            <person name="Malik S.B."/>
            <person name="Marsh M.E."/>
            <person name="Mackinder L."/>
            <person name="Mock T."/>
            <person name="Mueller-Roeber B."/>
            <person name="Pagarete A."/>
            <person name="Parker M."/>
            <person name="Probert I."/>
            <person name="Quesneville H."/>
            <person name="Raines C."/>
            <person name="Rensing S.A."/>
            <person name="Riano-Pachon D.M."/>
            <person name="Richier S."/>
            <person name="Rokitta S."/>
            <person name="Shiraiwa Y."/>
            <person name="Soanes D.M."/>
            <person name="van der Giezen M."/>
            <person name="Wahlund T.M."/>
            <person name="Williams B."/>
            <person name="Wilson W."/>
            <person name="Wolfe G."/>
            <person name="Wurch L.L."/>
        </authorList>
    </citation>
    <scope>NUCLEOTIDE SEQUENCE</scope>
</reference>
<dbReference type="RefSeq" id="XP_005759334.1">
    <property type="nucleotide sequence ID" value="XM_005759277.1"/>
</dbReference>
<organism evidence="1 2">
    <name type="scientific">Emiliania huxleyi (strain CCMP1516)</name>
    <dbReference type="NCBI Taxonomy" id="280463"/>
    <lineage>
        <taxon>Eukaryota</taxon>
        <taxon>Haptista</taxon>
        <taxon>Haptophyta</taxon>
        <taxon>Prymnesiophyceae</taxon>
        <taxon>Isochrysidales</taxon>
        <taxon>Noelaerhabdaceae</taxon>
        <taxon>Emiliania</taxon>
    </lineage>
</organism>
<evidence type="ECO:0000313" key="1">
    <source>
        <dbReference type="EnsemblProtists" id="EOD06905"/>
    </source>
</evidence>
<keyword evidence="2" id="KW-1185">Reference proteome</keyword>
<sequence length="68" mass="6766">MLNASNGPGFAVTLQGQAARLWSKLVATVGKAVQTAGAGAAASVDLACAVPRALIFNVWQIAGSRLGA</sequence>
<reference evidence="1" key="2">
    <citation type="submission" date="2024-10" db="UniProtKB">
        <authorList>
            <consortium name="EnsemblProtists"/>
        </authorList>
    </citation>
    <scope>IDENTIFICATION</scope>
</reference>
<dbReference type="KEGG" id="ehx:EMIHUDRAFT_218605"/>
<dbReference type="EnsemblProtists" id="EOD06905">
    <property type="protein sequence ID" value="EOD06905"/>
    <property type="gene ID" value="EMIHUDRAFT_218605"/>
</dbReference>
<dbReference type="HOGENOM" id="CLU_2799345_0_0_1"/>
<name>A0A0D3I6M0_EMIH1</name>
<evidence type="ECO:0000313" key="2">
    <source>
        <dbReference type="Proteomes" id="UP000013827"/>
    </source>
</evidence>
<dbReference type="GeneID" id="17253067"/>
<dbReference type="AlphaFoldDB" id="A0A0D3I6M0"/>